<proteinExistence type="predicted"/>
<organism evidence="1 2">
    <name type="scientific">Catellatospora aurea</name>
    <dbReference type="NCBI Taxonomy" id="1337874"/>
    <lineage>
        <taxon>Bacteria</taxon>
        <taxon>Bacillati</taxon>
        <taxon>Actinomycetota</taxon>
        <taxon>Actinomycetes</taxon>
        <taxon>Micromonosporales</taxon>
        <taxon>Micromonosporaceae</taxon>
        <taxon>Catellatospora</taxon>
    </lineage>
</organism>
<keyword evidence="2" id="KW-1185">Reference proteome</keyword>
<reference evidence="2" key="1">
    <citation type="journal article" date="2019" name="Int. J. Syst. Evol. Microbiol.">
        <title>The Global Catalogue of Microorganisms (GCM) 10K type strain sequencing project: providing services to taxonomists for standard genome sequencing and annotation.</title>
        <authorList>
            <consortium name="The Broad Institute Genomics Platform"/>
            <consortium name="The Broad Institute Genome Sequencing Center for Infectious Disease"/>
            <person name="Wu L."/>
            <person name="Ma J."/>
        </authorList>
    </citation>
    <scope>NUCLEOTIDE SEQUENCE [LARGE SCALE GENOMIC DNA]</scope>
    <source>
        <strain evidence="2">CGMCC 1.9106</strain>
    </source>
</reference>
<evidence type="ECO:0008006" key="3">
    <source>
        <dbReference type="Google" id="ProtNLM"/>
    </source>
</evidence>
<dbReference type="Proteomes" id="UP001596392">
    <property type="component" value="Unassembled WGS sequence"/>
</dbReference>
<accession>A0ABW2H753</accession>
<sequence length="303" mass="31854">MPVRAGTPRSFASGISPDGRIVVGYASVEGEDPYLHQALIWREGAVEAVDIPGVDQALLHVNSRGIAIGVSLVDDQVTKFVYQDGRLTRVTGDPAGINEAGEMAGVLNTGQPVYWPSPTAEPVLLPVPDGADGVVALGINDDGVIIGIRSDYDSGHRVETPLLWRASHASVEELPMPTNADSAAALAIAGDWVSGSAFFPEPGMWQEVRWNIKTGAVDVFSDDELAGVGGINSRGHLAGFNGEYHGTLITDDVSVDLPDLAPSANPVNDIISIPSSITDDGLTVVGGSLDSDLNRQAVIWRCR</sequence>
<comment type="caution">
    <text evidence="1">The sequence shown here is derived from an EMBL/GenBank/DDBJ whole genome shotgun (WGS) entry which is preliminary data.</text>
</comment>
<evidence type="ECO:0000313" key="1">
    <source>
        <dbReference type="EMBL" id="MFC7248115.1"/>
    </source>
</evidence>
<name>A0ABW2H753_9ACTN</name>
<gene>
    <name evidence="1" type="ORF">ACFQO7_37130</name>
</gene>
<evidence type="ECO:0000313" key="2">
    <source>
        <dbReference type="Proteomes" id="UP001596392"/>
    </source>
</evidence>
<dbReference type="RefSeq" id="WP_376810785.1">
    <property type="nucleotide sequence ID" value="NZ_JBHTAC010000080.1"/>
</dbReference>
<protein>
    <recommendedName>
        <fullName evidence="3">HAF family extracellular repeat protein</fullName>
    </recommendedName>
</protein>
<dbReference type="EMBL" id="JBHTAC010000080">
    <property type="protein sequence ID" value="MFC7248115.1"/>
    <property type="molecule type" value="Genomic_DNA"/>
</dbReference>